<name>A0A8H7PUS0_MORIS</name>
<dbReference type="SUPFAM" id="SSF144091">
    <property type="entry name" value="Rhomboid-like"/>
    <property type="match status" value="1"/>
</dbReference>
<dbReference type="PANTHER" id="PTHR43731">
    <property type="entry name" value="RHOMBOID PROTEASE"/>
    <property type="match status" value="1"/>
</dbReference>
<dbReference type="Pfam" id="PF01694">
    <property type="entry name" value="Rhomboid"/>
    <property type="match status" value="1"/>
</dbReference>
<dbReference type="PANTHER" id="PTHR43731:SF14">
    <property type="entry name" value="PRESENILIN-ASSOCIATED RHOMBOID-LIKE PROTEIN, MITOCHONDRIAL"/>
    <property type="match status" value="1"/>
</dbReference>
<comment type="subcellular location">
    <subcellularLocation>
        <location evidence="1">Membrane</location>
        <topology evidence="1">Multi-pass membrane protein</topology>
    </subcellularLocation>
</comment>
<keyword evidence="6 7" id="KW-0472">Membrane</keyword>
<protein>
    <recommendedName>
        <fullName evidence="8">Peptidase S54 rhomboid domain-containing protein</fullName>
    </recommendedName>
</protein>
<organism evidence="9 10">
    <name type="scientific">Mortierella isabellina</name>
    <name type="common">Filamentous fungus</name>
    <name type="synonym">Umbelopsis isabellina</name>
    <dbReference type="NCBI Taxonomy" id="91625"/>
    <lineage>
        <taxon>Eukaryota</taxon>
        <taxon>Fungi</taxon>
        <taxon>Fungi incertae sedis</taxon>
        <taxon>Mucoromycota</taxon>
        <taxon>Mucoromycotina</taxon>
        <taxon>Umbelopsidomycetes</taxon>
        <taxon>Umbelopsidales</taxon>
        <taxon>Umbelopsidaceae</taxon>
        <taxon>Umbelopsis</taxon>
    </lineage>
</organism>
<dbReference type="Proteomes" id="UP000654370">
    <property type="component" value="Unassembled WGS sequence"/>
</dbReference>
<comment type="caution">
    <text evidence="9">The sequence shown here is derived from an EMBL/GenBank/DDBJ whole genome shotgun (WGS) entry which is preliminary data.</text>
</comment>
<feature type="domain" description="Peptidase S54 rhomboid" evidence="8">
    <location>
        <begin position="197"/>
        <end position="339"/>
    </location>
</feature>
<feature type="transmembrane region" description="Helical" evidence="7">
    <location>
        <begin position="160"/>
        <end position="179"/>
    </location>
</feature>
<evidence type="ECO:0000256" key="6">
    <source>
        <dbReference type="ARBA" id="ARBA00023136"/>
    </source>
</evidence>
<evidence type="ECO:0000259" key="8">
    <source>
        <dbReference type="Pfam" id="PF01694"/>
    </source>
</evidence>
<feature type="transmembrane region" description="Helical" evidence="7">
    <location>
        <begin position="263"/>
        <end position="283"/>
    </location>
</feature>
<dbReference type="Gene3D" id="1.20.1540.10">
    <property type="entry name" value="Rhomboid-like"/>
    <property type="match status" value="1"/>
</dbReference>
<evidence type="ECO:0000313" key="9">
    <source>
        <dbReference type="EMBL" id="KAG2180929.1"/>
    </source>
</evidence>
<evidence type="ECO:0000256" key="7">
    <source>
        <dbReference type="SAM" id="Phobius"/>
    </source>
</evidence>
<keyword evidence="4" id="KW-0378">Hydrolase</keyword>
<dbReference type="GO" id="GO:0006465">
    <property type="term" value="P:signal peptide processing"/>
    <property type="evidence" value="ECO:0007669"/>
    <property type="project" value="TreeGrafter"/>
</dbReference>
<keyword evidence="5 7" id="KW-1133">Transmembrane helix</keyword>
<dbReference type="OrthoDB" id="10260614at2759"/>
<accession>A0A8H7PUS0</accession>
<sequence length="360" mass="40775">MLRLRAAIHPLKTYVYGQIPKPYSRQSVACFSSRLNPRVPPPIQAEVIPQYISPTSLPPPRIRYLRPILFATVASGLAFGMAAAEYDYRQKSMWRRIRQWTGNREVTLSEAWMVHKKEVATRINQTMAKLENLNVPEDIRRAYLMVYQKWESLKESEKTIAGIIAINTVVFVAWQIPILRPFMHRYFMHDPLSGRSITLLTSCFSHQELWHFGLNMMALWSFGGIVHDYLGREQFLAFYLTTGMAASAVSHVFGLSMRRVRPVLPSLGASGAIYGCLSATAVLHPNASVYVVFLPFLPIKIGYALPAMMGLDLAGILLRWRTFDHFAHLTGALAGIGYVKYGPTSIWEPLVSQFSKPNNR</sequence>
<dbReference type="EMBL" id="JAEPQZ010000005">
    <property type="protein sequence ID" value="KAG2180929.1"/>
    <property type="molecule type" value="Genomic_DNA"/>
</dbReference>
<dbReference type="InterPro" id="IPR035952">
    <property type="entry name" value="Rhomboid-like_sf"/>
</dbReference>
<evidence type="ECO:0000256" key="1">
    <source>
        <dbReference type="ARBA" id="ARBA00004141"/>
    </source>
</evidence>
<keyword evidence="10" id="KW-1185">Reference proteome</keyword>
<feature type="transmembrane region" description="Helical" evidence="7">
    <location>
        <begin position="64"/>
        <end position="84"/>
    </location>
</feature>
<dbReference type="FunFam" id="1.20.1540.10:FF:000012">
    <property type="entry name" value="Rhomboid family protein"/>
    <property type="match status" value="1"/>
</dbReference>
<evidence type="ECO:0000313" key="10">
    <source>
        <dbReference type="Proteomes" id="UP000654370"/>
    </source>
</evidence>
<dbReference type="InterPro" id="IPR022764">
    <property type="entry name" value="Peptidase_S54_rhomboid_dom"/>
</dbReference>
<evidence type="ECO:0000256" key="5">
    <source>
        <dbReference type="ARBA" id="ARBA00022989"/>
    </source>
</evidence>
<proteinExistence type="inferred from homology"/>
<dbReference type="GO" id="GO:0016020">
    <property type="term" value="C:membrane"/>
    <property type="evidence" value="ECO:0007669"/>
    <property type="project" value="UniProtKB-SubCell"/>
</dbReference>
<comment type="similarity">
    <text evidence="2">Belongs to the peptidase S54 family.</text>
</comment>
<evidence type="ECO:0000256" key="2">
    <source>
        <dbReference type="ARBA" id="ARBA00009045"/>
    </source>
</evidence>
<feature type="transmembrane region" description="Helical" evidence="7">
    <location>
        <begin position="289"/>
        <end position="311"/>
    </location>
</feature>
<dbReference type="AlphaFoldDB" id="A0A8H7PUS0"/>
<dbReference type="GO" id="GO:0004252">
    <property type="term" value="F:serine-type endopeptidase activity"/>
    <property type="evidence" value="ECO:0007669"/>
    <property type="project" value="InterPro"/>
</dbReference>
<gene>
    <name evidence="9" type="ORF">INT43_008509</name>
</gene>
<reference evidence="9" key="1">
    <citation type="submission" date="2020-12" db="EMBL/GenBank/DDBJ databases">
        <title>Metabolic potential, ecology and presence of endohyphal bacteria is reflected in genomic diversity of Mucoromycotina.</title>
        <authorList>
            <person name="Muszewska A."/>
            <person name="Okrasinska A."/>
            <person name="Steczkiewicz K."/>
            <person name="Drgas O."/>
            <person name="Orlowska M."/>
            <person name="Perlinska-Lenart U."/>
            <person name="Aleksandrzak-Piekarczyk T."/>
            <person name="Szatraj K."/>
            <person name="Zielenkiewicz U."/>
            <person name="Pilsyk S."/>
            <person name="Malc E."/>
            <person name="Mieczkowski P."/>
            <person name="Kruszewska J.S."/>
            <person name="Biernat P."/>
            <person name="Pawlowska J."/>
        </authorList>
    </citation>
    <scope>NUCLEOTIDE SEQUENCE</scope>
    <source>
        <strain evidence="9">WA0000067209</strain>
    </source>
</reference>
<keyword evidence="3 7" id="KW-0812">Transmembrane</keyword>
<evidence type="ECO:0000256" key="4">
    <source>
        <dbReference type="ARBA" id="ARBA00022801"/>
    </source>
</evidence>
<feature type="transmembrane region" description="Helical" evidence="7">
    <location>
        <begin position="236"/>
        <end position="256"/>
    </location>
</feature>
<evidence type="ECO:0000256" key="3">
    <source>
        <dbReference type="ARBA" id="ARBA00022692"/>
    </source>
</evidence>
<dbReference type="InterPro" id="IPR050925">
    <property type="entry name" value="Rhomboid_protease_S54"/>
</dbReference>